<dbReference type="EMBL" id="JAGSPN010000011">
    <property type="protein sequence ID" value="MBR7783389.1"/>
    <property type="molecule type" value="Genomic_DNA"/>
</dbReference>
<dbReference type="AlphaFoldDB" id="A0A941DNP3"/>
<reference evidence="1" key="1">
    <citation type="submission" date="2021-04" db="EMBL/GenBank/DDBJ databases">
        <title>novel species isolated from subtropical streams in China.</title>
        <authorList>
            <person name="Lu H."/>
        </authorList>
    </citation>
    <scope>NUCLEOTIDE SEQUENCE</scope>
    <source>
        <strain evidence="1">LFS511W</strain>
    </source>
</reference>
<evidence type="ECO:0000313" key="1">
    <source>
        <dbReference type="EMBL" id="MBR7783389.1"/>
    </source>
</evidence>
<sequence>MAQDTGRQPELRCNVTYASTTIQLRTTLQTDPYAVPETDIEGRFRFKAVMTGKPGKIDYIKLYAYLQKDQGDIPIHQASYTGPFAVSPQVYKLTPNNQLYAGELERILQYECDLYNPPR</sequence>
<protein>
    <submittedName>
        <fullName evidence="1">Uncharacterized protein</fullName>
    </submittedName>
</protein>
<dbReference type="Proteomes" id="UP000680067">
    <property type="component" value="Unassembled WGS sequence"/>
</dbReference>
<name>A0A941DNP3_9BURK</name>
<accession>A0A941DNP3</accession>
<comment type="caution">
    <text evidence="1">The sequence shown here is derived from an EMBL/GenBank/DDBJ whole genome shotgun (WGS) entry which is preliminary data.</text>
</comment>
<organism evidence="1 2">
    <name type="scientific">Undibacterium luofuense</name>
    <dbReference type="NCBI Taxonomy" id="2828733"/>
    <lineage>
        <taxon>Bacteria</taxon>
        <taxon>Pseudomonadati</taxon>
        <taxon>Pseudomonadota</taxon>
        <taxon>Betaproteobacteria</taxon>
        <taxon>Burkholderiales</taxon>
        <taxon>Oxalobacteraceae</taxon>
        <taxon>Undibacterium</taxon>
    </lineage>
</organism>
<proteinExistence type="predicted"/>
<keyword evidence="2" id="KW-1185">Reference proteome</keyword>
<gene>
    <name evidence="1" type="ORF">KDM89_14690</name>
</gene>
<evidence type="ECO:0000313" key="2">
    <source>
        <dbReference type="Proteomes" id="UP000680067"/>
    </source>
</evidence>